<keyword evidence="2" id="KW-1185">Reference proteome</keyword>
<protein>
    <recommendedName>
        <fullName evidence="3">Fibrobacter succinogene major paralogous domain protein</fullName>
    </recommendedName>
</protein>
<evidence type="ECO:0000313" key="1">
    <source>
        <dbReference type="EMBL" id="EFM01027.1"/>
    </source>
</evidence>
<dbReference type="RefSeq" id="WP_006950388.1">
    <property type="nucleotide sequence ID" value="NZ_BAJI01000015.1"/>
</dbReference>
<dbReference type="STRING" id="862515.HMPREF0658_2034"/>
<name>E0NV29_9BACT</name>
<dbReference type="BioCyc" id="PMAR862515-HMP:GMOO-2062-MONOMER"/>
<accession>E0NV29</accession>
<organism evidence="1 2">
    <name type="scientific">Hoylesella marshii DSM 16973 = JCM 13450</name>
    <dbReference type="NCBI Taxonomy" id="862515"/>
    <lineage>
        <taxon>Bacteria</taxon>
        <taxon>Pseudomonadati</taxon>
        <taxon>Bacteroidota</taxon>
        <taxon>Bacteroidia</taxon>
        <taxon>Bacteroidales</taxon>
        <taxon>Prevotellaceae</taxon>
        <taxon>Hoylesella</taxon>
    </lineage>
</organism>
<evidence type="ECO:0000313" key="2">
    <source>
        <dbReference type="Proteomes" id="UP000004394"/>
    </source>
</evidence>
<comment type="caution">
    <text evidence="1">The sequence shown here is derived from an EMBL/GenBank/DDBJ whole genome shotgun (WGS) entry which is preliminary data.</text>
</comment>
<reference evidence="1" key="1">
    <citation type="submission" date="2010-07" db="EMBL/GenBank/DDBJ databases">
        <authorList>
            <person name="Muzny D."/>
            <person name="Qin X."/>
            <person name="Deng J."/>
            <person name="Jiang H."/>
            <person name="Liu Y."/>
            <person name="Qu J."/>
            <person name="Song X.-Z."/>
            <person name="Zhang L."/>
            <person name="Thornton R."/>
            <person name="Coyle M."/>
            <person name="Francisco L."/>
            <person name="Jackson L."/>
            <person name="Javaid M."/>
            <person name="Korchina V."/>
            <person name="Kovar C."/>
            <person name="Mata R."/>
            <person name="Mathew T."/>
            <person name="Ngo R."/>
            <person name="Nguyen L."/>
            <person name="Nguyen N."/>
            <person name="Okwuonu G."/>
            <person name="Ongeri F."/>
            <person name="Pham C."/>
            <person name="Simmons D."/>
            <person name="Wilczek-Boney K."/>
            <person name="Hale W."/>
            <person name="Jakkamsetti A."/>
            <person name="Pham P."/>
            <person name="Ruth R."/>
            <person name="San Lucas F."/>
            <person name="Warren J."/>
            <person name="Zhang J."/>
            <person name="Zhao Z."/>
            <person name="Zhou C."/>
            <person name="Zhu D."/>
            <person name="Lee S."/>
            <person name="Bess C."/>
            <person name="Blankenburg K."/>
            <person name="Forbes L."/>
            <person name="Fu Q."/>
            <person name="Gubbala S."/>
            <person name="Hirani K."/>
            <person name="Jayaseelan J.C."/>
            <person name="Lara F."/>
            <person name="Munidasa M."/>
            <person name="Palculict T."/>
            <person name="Patil S."/>
            <person name="Pu L.-L."/>
            <person name="Saada N."/>
            <person name="Tang L."/>
            <person name="Weissenberger G."/>
            <person name="Zhu Y."/>
            <person name="Hemphill L."/>
            <person name="Shang Y."/>
            <person name="Youmans B."/>
            <person name="Ayvaz T."/>
            <person name="Ross M."/>
            <person name="Santibanez J."/>
            <person name="Aqrawi P."/>
            <person name="Gross S."/>
            <person name="Joshi V."/>
            <person name="Fowler G."/>
            <person name="Nazareth L."/>
            <person name="Reid J."/>
            <person name="Worley K."/>
            <person name="Petrosino J."/>
            <person name="Highlander S."/>
            <person name="Gibbs R."/>
        </authorList>
    </citation>
    <scope>NUCLEOTIDE SEQUENCE [LARGE SCALE GENOMIC DNA]</scope>
    <source>
        <strain evidence="1">DSM 16973</strain>
    </source>
</reference>
<sequence>MKRDVLTQLALTSTLFLSMACSSEETTKQEPTKGQQDTKELTAFVVEDNSTKTRTTAEYDGSGLNFYWTEGDRLWVNNGTLIQDASNNIDLKLENHPTIPSAVKRAATAKFYFNGTFTAPSYPVRYTGKGNTFGDKVTIKAQQNQNIANDASHIGEDGDCGTAVATKPAGGSKYNFTLEHKAAYLTFTPYNSQNAISAVHIAQIKVTADKAICGQFDFNDNGIDVDNSRPATTPANQSITLTLNGAAANTGFPIPGGSSNASKNAAVMVLAPGTYNTFTVEYLLRDNATNINKTIVKTYNNLTLNAGRNRRVTTDLQVKDYSPWFDYYYMWDAVNPYWYGKNLPTVIENGGNYSSYGVPTASDGTNRWYNTAYSGAGLATQASVSCKDLPNVNEMYYYMVKGDLHYDGGSIWAFRGHLYWGEAWIKKQKVIYNELKAKGYTQLTSQSDMKEKFYSSATDATGIDFRVNSLYVNTFNSIGRPSDTSDYFYLPALGYFLSGSLYNMSYGFYWTSTGVPNAGGNAYKFSFYAGQMNIYNSNTRAYGFIAHTFE</sequence>
<proteinExistence type="predicted"/>
<gene>
    <name evidence="1" type="ORF">HMPREF0658_2034</name>
</gene>
<dbReference type="OrthoDB" id="1081166at2"/>
<dbReference type="AlphaFoldDB" id="E0NV29"/>
<dbReference type="EMBL" id="AEEI01000056">
    <property type="protein sequence ID" value="EFM01027.1"/>
    <property type="molecule type" value="Genomic_DNA"/>
</dbReference>
<dbReference type="Proteomes" id="UP000004394">
    <property type="component" value="Unassembled WGS sequence"/>
</dbReference>
<dbReference type="PROSITE" id="PS51257">
    <property type="entry name" value="PROKAR_LIPOPROTEIN"/>
    <property type="match status" value="1"/>
</dbReference>
<evidence type="ECO:0008006" key="3">
    <source>
        <dbReference type="Google" id="ProtNLM"/>
    </source>
</evidence>
<dbReference type="HOGENOM" id="CLU_035806_0_0_10"/>